<keyword evidence="3" id="KW-1185">Reference proteome</keyword>
<keyword evidence="1" id="KW-0472">Membrane</keyword>
<evidence type="ECO:0000313" key="3">
    <source>
        <dbReference type="Proteomes" id="UP000214646"/>
    </source>
</evidence>
<keyword evidence="1" id="KW-0812">Transmembrane</keyword>
<comment type="caution">
    <text evidence="2">The sequence shown here is derived from an EMBL/GenBank/DDBJ whole genome shotgun (WGS) entry which is preliminary data.</text>
</comment>
<sequence length="38" mass="4452">MALCDAITLKAYFVMYVSIRIEFVMLICFSRPMIFASR</sequence>
<reference evidence="3" key="1">
    <citation type="submission" date="2017-06" db="EMBL/GenBank/DDBJ databases">
        <title>Genome analysis of Fimbriiglobus ruber SP5, the first member of the order Planctomycetales with confirmed chitinolytic capability.</title>
        <authorList>
            <person name="Ravin N.V."/>
            <person name="Rakitin A.L."/>
            <person name="Ivanova A.A."/>
            <person name="Beletsky A.V."/>
            <person name="Kulichevskaya I.S."/>
            <person name="Mardanov A.V."/>
            <person name="Dedysh S.N."/>
        </authorList>
    </citation>
    <scope>NUCLEOTIDE SEQUENCE [LARGE SCALE GENOMIC DNA]</scope>
    <source>
        <strain evidence="3">SP5</strain>
    </source>
</reference>
<accession>A0A225D874</accession>
<feature type="transmembrane region" description="Helical" evidence="1">
    <location>
        <begin position="12"/>
        <end position="29"/>
    </location>
</feature>
<protein>
    <submittedName>
        <fullName evidence="2">Uncharacterized protein</fullName>
    </submittedName>
</protein>
<keyword evidence="1" id="KW-1133">Transmembrane helix</keyword>
<evidence type="ECO:0000256" key="1">
    <source>
        <dbReference type="SAM" id="Phobius"/>
    </source>
</evidence>
<dbReference type="AlphaFoldDB" id="A0A225D874"/>
<dbReference type="EMBL" id="NIDE01000019">
    <property type="protein sequence ID" value="OWK34748.1"/>
    <property type="molecule type" value="Genomic_DNA"/>
</dbReference>
<organism evidence="2 3">
    <name type="scientific">Fimbriiglobus ruber</name>
    <dbReference type="NCBI Taxonomy" id="1908690"/>
    <lineage>
        <taxon>Bacteria</taxon>
        <taxon>Pseudomonadati</taxon>
        <taxon>Planctomycetota</taxon>
        <taxon>Planctomycetia</taxon>
        <taxon>Gemmatales</taxon>
        <taxon>Gemmataceae</taxon>
        <taxon>Fimbriiglobus</taxon>
    </lineage>
</organism>
<gene>
    <name evidence="2" type="ORF">FRUB_09590</name>
</gene>
<name>A0A225D874_9BACT</name>
<evidence type="ECO:0000313" key="2">
    <source>
        <dbReference type="EMBL" id="OWK34748.1"/>
    </source>
</evidence>
<dbReference type="Proteomes" id="UP000214646">
    <property type="component" value="Unassembled WGS sequence"/>
</dbReference>
<proteinExistence type="predicted"/>